<dbReference type="Gene3D" id="1.20.120.530">
    <property type="entry name" value="GntR ligand-binding domain-like"/>
    <property type="match status" value="1"/>
</dbReference>
<feature type="domain" description="HTH gntR-type" evidence="4">
    <location>
        <begin position="5"/>
        <end position="72"/>
    </location>
</feature>
<dbReference type="Pfam" id="PF00392">
    <property type="entry name" value="GntR"/>
    <property type="match status" value="1"/>
</dbReference>
<proteinExistence type="predicted"/>
<dbReference type="SMART" id="SM00895">
    <property type="entry name" value="FCD"/>
    <property type="match status" value="1"/>
</dbReference>
<dbReference type="STRING" id="44742.AXF13_11975"/>
<dbReference type="GO" id="GO:0003700">
    <property type="term" value="F:DNA-binding transcription factor activity"/>
    <property type="evidence" value="ECO:0007669"/>
    <property type="project" value="InterPro"/>
</dbReference>
<dbReference type="RefSeq" id="WP_062253540.1">
    <property type="nucleotide sequence ID" value="NZ_CP014229.1"/>
</dbReference>
<keyword evidence="6" id="KW-1185">Reference proteome</keyword>
<dbReference type="PROSITE" id="PS50949">
    <property type="entry name" value="HTH_GNTR"/>
    <property type="match status" value="1"/>
</dbReference>
<evidence type="ECO:0000313" key="5">
    <source>
        <dbReference type="EMBL" id="AMD90782.1"/>
    </source>
</evidence>
<dbReference type="PANTHER" id="PTHR43537">
    <property type="entry name" value="TRANSCRIPTIONAL REGULATOR, GNTR FAMILY"/>
    <property type="match status" value="1"/>
</dbReference>
<protein>
    <submittedName>
        <fullName evidence="5">GntR family transcriptional regulator</fullName>
    </submittedName>
</protein>
<dbReference type="Proteomes" id="UP000069241">
    <property type="component" value="Chromosome"/>
</dbReference>
<organism evidence="5 6">
    <name type="scientific">Desulfovibrio fairfieldensis</name>
    <dbReference type="NCBI Taxonomy" id="44742"/>
    <lineage>
        <taxon>Bacteria</taxon>
        <taxon>Pseudomonadati</taxon>
        <taxon>Thermodesulfobacteriota</taxon>
        <taxon>Desulfovibrionia</taxon>
        <taxon>Desulfovibrionales</taxon>
        <taxon>Desulfovibrionaceae</taxon>
        <taxon>Desulfovibrio</taxon>
    </lineage>
</organism>
<dbReference type="PRINTS" id="PR00035">
    <property type="entry name" value="HTHGNTR"/>
</dbReference>
<dbReference type="GO" id="GO:0003677">
    <property type="term" value="F:DNA binding"/>
    <property type="evidence" value="ECO:0007669"/>
    <property type="project" value="UniProtKB-KW"/>
</dbReference>
<dbReference type="PANTHER" id="PTHR43537:SF24">
    <property type="entry name" value="GLUCONATE OPERON TRANSCRIPTIONAL REPRESSOR"/>
    <property type="match status" value="1"/>
</dbReference>
<sequence length="219" mass="24711">MSQVKTYSAQAIAYIKQRLLDGTLSPGDPIRETEIAEHLGISRGPVREALQSLLQQGLVTGLPQKAKFIRHLTAREIEDSYCLGGTLEGACIVQSLERWDDKAQAGVEEILAEMERQSRTAAGLAALSQIDEAFHDALLAPCRNRLMAGIARNSCAHISKFLYYKCWDTLFSPREFYQRHEVIYDAVRGRDPRHIQRTLLEHYAESGRRLALVCGRRED</sequence>
<dbReference type="InterPro" id="IPR000524">
    <property type="entry name" value="Tscrpt_reg_HTH_GntR"/>
</dbReference>
<name>A0A0X8JLC0_9BACT</name>
<dbReference type="KEGG" id="dfi:AXF13_11975"/>
<dbReference type="CDD" id="cd07377">
    <property type="entry name" value="WHTH_GntR"/>
    <property type="match status" value="1"/>
</dbReference>
<dbReference type="InterPro" id="IPR008920">
    <property type="entry name" value="TF_FadR/GntR_C"/>
</dbReference>
<dbReference type="SMART" id="SM00345">
    <property type="entry name" value="HTH_GNTR"/>
    <property type="match status" value="1"/>
</dbReference>
<evidence type="ECO:0000313" key="6">
    <source>
        <dbReference type="Proteomes" id="UP000069241"/>
    </source>
</evidence>
<dbReference type="InterPro" id="IPR036388">
    <property type="entry name" value="WH-like_DNA-bd_sf"/>
</dbReference>
<accession>A0A0X8JLC0</accession>
<keyword evidence="1" id="KW-0805">Transcription regulation</keyword>
<evidence type="ECO:0000256" key="2">
    <source>
        <dbReference type="ARBA" id="ARBA00023125"/>
    </source>
</evidence>
<reference evidence="6" key="1">
    <citation type="submission" date="2016-02" db="EMBL/GenBank/DDBJ databases">
        <authorList>
            <person name="Holder M.E."/>
            <person name="Ajami N.J."/>
            <person name="Petrosino J.F."/>
        </authorList>
    </citation>
    <scope>NUCLEOTIDE SEQUENCE [LARGE SCALE GENOMIC DNA]</scope>
    <source>
        <strain evidence="6">CCUG 45958</strain>
    </source>
</reference>
<evidence type="ECO:0000259" key="4">
    <source>
        <dbReference type="PROSITE" id="PS50949"/>
    </source>
</evidence>
<dbReference type="Pfam" id="PF07729">
    <property type="entry name" value="FCD"/>
    <property type="match status" value="1"/>
</dbReference>
<evidence type="ECO:0000256" key="1">
    <source>
        <dbReference type="ARBA" id="ARBA00023015"/>
    </source>
</evidence>
<gene>
    <name evidence="5" type="ORF">AXF13_11975</name>
</gene>
<dbReference type="SUPFAM" id="SSF48008">
    <property type="entry name" value="GntR ligand-binding domain-like"/>
    <property type="match status" value="1"/>
</dbReference>
<dbReference type="InterPro" id="IPR011711">
    <property type="entry name" value="GntR_C"/>
</dbReference>
<dbReference type="Gene3D" id="1.10.10.10">
    <property type="entry name" value="Winged helix-like DNA-binding domain superfamily/Winged helix DNA-binding domain"/>
    <property type="match status" value="1"/>
</dbReference>
<dbReference type="SUPFAM" id="SSF46785">
    <property type="entry name" value="Winged helix' DNA-binding domain"/>
    <property type="match status" value="1"/>
</dbReference>
<dbReference type="InterPro" id="IPR036390">
    <property type="entry name" value="WH_DNA-bd_sf"/>
</dbReference>
<dbReference type="AlphaFoldDB" id="A0A0X8JLC0"/>
<keyword evidence="3" id="KW-0804">Transcription</keyword>
<keyword evidence="2" id="KW-0238">DNA-binding</keyword>
<evidence type="ECO:0000256" key="3">
    <source>
        <dbReference type="ARBA" id="ARBA00023163"/>
    </source>
</evidence>
<dbReference type="EMBL" id="CP014229">
    <property type="protein sequence ID" value="AMD90782.1"/>
    <property type="molecule type" value="Genomic_DNA"/>
</dbReference>